<dbReference type="Proteomes" id="UP000053342">
    <property type="component" value="Unassembled WGS sequence"/>
</dbReference>
<dbReference type="InterPro" id="IPR038966">
    <property type="entry name" value="TMA17"/>
</dbReference>
<accession>A0A0D2DUJ7</accession>
<evidence type="ECO:0000313" key="2">
    <source>
        <dbReference type="EMBL" id="KIW46215.1"/>
    </source>
</evidence>
<gene>
    <name evidence="2" type="ORF">PV06_01898</name>
</gene>
<dbReference type="PANTHER" id="PTHR40422">
    <property type="entry name" value="TRANSLATION MACHINERY-ASSOCIATED PROTEIN 17"/>
    <property type="match status" value="1"/>
</dbReference>
<feature type="compositionally biased region" description="Basic and acidic residues" evidence="1">
    <location>
        <begin position="99"/>
        <end position="112"/>
    </location>
</feature>
<dbReference type="OrthoDB" id="548474at2759"/>
<dbReference type="RefSeq" id="XP_016266431.1">
    <property type="nucleotide sequence ID" value="XM_016402534.1"/>
</dbReference>
<evidence type="ECO:0000313" key="3">
    <source>
        <dbReference type="Proteomes" id="UP000053342"/>
    </source>
</evidence>
<sequence>MSAASQPISDAQFAIAIQDLPFENLYSKAAEIENSISHLTRSNEQLQKYIDSITSDQSLSEETRQEGDKDCSDAIHENVIVINRQRDRIQLLKQEVERRGGRWHELDKEHKQNGNSGPTSTNGELAVAYSDAGSSRRLTDEELRQQMLERLAEDDHGEDNGMHL</sequence>
<reference evidence="2 3" key="1">
    <citation type="submission" date="2015-01" db="EMBL/GenBank/DDBJ databases">
        <title>The Genome Sequence of Exophiala oligosperma CBS72588.</title>
        <authorList>
            <consortium name="The Broad Institute Genomics Platform"/>
            <person name="Cuomo C."/>
            <person name="de Hoog S."/>
            <person name="Gorbushina A."/>
            <person name="Stielow B."/>
            <person name="Teixiera M."/>
            <person name="Abouelleil A."/>
            <person name="Chapman S.B."/>
            <person name="Priest M."/>
            <person name="Young S.K."/>
            <person name="Wortman J."/>
            <person name="Nusbaum C."/>
            <person name="Birren B."/>
        </authorList>
    </citation>
    <scope>NUCLEOTIDE SEQUENCE [LARGE SCALE GENOMIC DNA]</scope>
    <source>
        <strain evidence="2 3">CBS 72588</strain>
    </source>
</reference>
<keyword evidence="3" id="KW-1185">Reference proteome</keyword>
<dbReference type="GeneID" id="27353972"/>
<protein>
    <submittedName>
        <fullName evidence="2">Uncharacterized protein</fullName>
    </submittedName>
</protein>
<evidence type="ECO:0000256" key="1">
    <source>
        <dbReference type="SAM" id="MobiDB-lite"/>
    </source>
</evidence>
<dbReference type="HOGENOM" id="CLU_072829_2_0_1"/>
<dbReference type="STRING" id="215243.A0A0D2DUJ7"/>
<feature type="region of interest" description="Disordered" evidence="1">
    <location>
        <begin position="99"/>
        <end position="138"/>
    </location>
</feature>
<dbReference type="PANTHER" id="PTHR40422:SF1">
    <property type="entry name" value="TRANSLATION MACHINERY-ASSOCIATED PROTEIN 17"/>
    <property type="match status" value="1"/>
</dbReference>
<dbReference type="GO" id="GO:0070682">
    <property type="term" value="P:proteasome regulatory particle assembly"/>
    <property type="evidence" value="ECO:0007669"/>
    <property type="project" value="InterPro"/>
</dbReference>
<dbReference type="VEuPathDB" id="FungiDB:PV06_01898"/>
<dbReference type="AlphaFoldDB" id="A0A0D2DUJ7"/>
<name>A0A0D2DUJ7_9EURO</name>
<organism evidence="2 3">
    <name type="scientific">Exophiala oligosperma</name>
    <dbReference type="NCBI Taxonomy" id="215243"/>
    <lineage>
        <taxon>Eukaryota</taxon>
        <taxon>Fungi</taxon>
        <taxon>Dikarya</taxon>
        <taxon>Ascomycota</taxon>
        <taxon>Pezizomycotina</taxon>
        <taxon>Eurotiomycetes</taxon>
        <taxon>Chaetothyriomycetidae</taxon>
        <taxon>Chaetothyriales</taxon>
        <taxon>Herpotrichiellaceae</taxon>
        <taxon>Exophiala</taxon>
    </lineage>
</organism>
<dbReference type="EMBL" id="KN847333">
    <property type="protein sequence ID" value="KIW46215.1"/>
    <property type="molecule type" value="Genomic_DNA"/>
</dbReference>
<proteinExistence type="predicted"/>
<dbReference type="GO" id="GO:0030674">
    <property type="term" value="F:protein-macromolecule adaptor activity"/>
    <property type="evidence" value="ECO:0007669"/>
    <property type="project" value="TreeGrafter"/>
</dbReference>
<feature type="compositionally biased region" description="Polar residues" evidence="1">
    <location>
        <begin position="113"/>
        <end position="123"/>
    </location>
</feature>